<evidence type="ECO:0000313" key="1">
    <source>
        <dbReference type="EMBL" id="EAU86516.2"/>
    </source>
</evidence>
<keyword evidence="2" id="KW-1185">Reference proteome</keyword>
<name>A8NPD2_COPC7</name>
<gene>
    <name evidence="1" type="ORF">CC1G_10238</name>
</gene>
<organism evidence="1 2">
    <name type="scientific">Coprinopsis cinerea (strain Okayama-7 / 130 / ATCC MYA-4618 / FGSC 9003)</name>
    <name type="common">Inky cap fungus</name>
    <name type="synonym">Hormographiella aspergillata</name>
    <dbReference type="NCBI Taxonomy" id="240176"/>
    <lineage>
        <taxon>Eukaryota</taxon>
        <taxon>Fungi</taxon>
        <taxon>Dikarya</taxon>
        <taxon>Basidiomycota</taxon>
        <taxon>Agaricomycotina</taxon>
        <taxon>Agaricomycetes</taxon>
        <taxon>Agaricomycetidae</taxon>
        <taxon>Agaricales</taxon>
        <taxon>Agaricineae</taxon>
        <taxon>Psathyrellaceae</taxon>
        <taxon>Coprinopsis</taxon>
    </lineage>
</organism>
<comment type="caution">
    <text evidence="1">The sequence shown here is derived from an EMBL/GenBank/DDBJ whole genome shotgun (WGS) entry which is preliminary data.</text>
</comment>
<dbReference type="AlphaFoldDB" id="A8NPD2"/>
<dbReference type="KEGG" id="cci:CC1G_10238"/>
<dbReference type="HOGENOM" id="CLU_1184947_0_0_1"/>
<dbReference type="InParanoid" id="A8NPD2"/>
<reference evidence="1 2" key="1">
    <citation type="journal article" date="2010" name="Proc. Natl. Acad. Sci. U.S.A.">
        <title>Insights into evolution of multicellular fungi from the assembled chromosomes of the mushroom Coprinopsis cinerea (Coprinus cinereus).</title>
        <authorList>
            <person name="Stajich J.E."/>
            <person name="Wilke S.K."/>
            <person name="Ahren D."/>
            <person name="Au C.H."/>
            <person name="Birren B.W."/>
            <person name="Borodovsky M."/>
            <person name="Burns C."/>
            <person name="Canback B."/>
            <person name="Casselton L.A."/>
            <person name="Cheng C.K."/>
            <person name="Deng J."/>
            <person name="Dietrich F.S."/>
            <person name="Fargo D.C."/>
            <person name="Farman M.L."/>
            <person name="Gathman A.C."/>
            <person name="Goldberg J."/>
            <person name="Guigo R."/>
            <person name="Hoegger P.J."/>
            <person name="Hooker J.B."/>
            <person name="Huggins A."/>
            <person name="James T.Y."/>
            <person name="Kamada T."/>
            <person name="Kilaru S."/>
            <person name="Kodira C."/>
            <person name="Kues U."/>
            <person name="Kupfer D."/>
            <person name="Kwan H.S."/>
            <person name="Lomsadze A."/>
            <person name="Li W."/>
            <person name="Lilly W.W."/>
            <person name="Ma L.J."/>
            <person name="Mackey A.J."/>
            <person name="Manning G."/>
            <person name="Martin F."/>
            <person name="Muraguchi H."/>
            <person name="Natvig D.O."/>
            <person name="Palmerini H."/>
            <person name="Ramesh M.A."/>
            <person name="Rehmeyer C.J."/>
            <person name="Roe B.A."/>
            <person name="Shenoy N."/>
            <person name="Stanke M."/>
            <person name="Ter-Hovhannisyan V."/>
            <person name="Tunlid A."/>
            <person name="Velagapudi R."/>
            <person name="Vision T.J."/>
            <person name="Zeng Q."/>
            <person name="Zolan M.E."/>
            <person name="Pukkila P.J."/>
        </authorList>
    </citation>
    <scope>NUCLEOTIDE SEQUENCE [LARGE SCALE GENOMIC DNA]</scope>
    <source>
        <strain evidence="2">Okayama-7 / 130 / ATCC MYA-4618 / FGSC 9003</strain>
    </source>
</reference>
<protein>
    <submittedName>
        <fullName evidence="1">Uncharacterized protein</fullName>
    </submittedName>
</protein>
<dbReference type="GeneID" id="6011839"/>
<evidence type="ECO:0000313" key="2">
    <source>
        <dbReference type="Proteomes" id="UP000001861"/>
    </source>
</evidence>
<sequence length="234" mass="27093">MVRSRYQISTLPGSKKLGDQTYKEARDILTMEASIPDWRRYIMSIVGDPSQALESCRFCVVSGQRCQASRSFIGCRECIINLRRCPLIDSMLLDHLMDKYWHDNQEAQEYLKSFRESCRMIRSSTYARAMPEIMSEISDVIGDFGLDQAHYEGDPLREAIFKIRNLAFGAAVRANTAQREIQSLRYILALTTTIVKRVVESRELDAADAMRELQDLLTDIRRPPSESRWRFMHP</sequence>
<dbReference type="EMBL" id="AACS02000012">
    <property type="protein sequence ID" value="EAU86516.2"/>
    <property type="molecule type" value="Genomic_DNA"/>
</dbReference>
<dbReference type="Proteomes" id="UP000001861">
    <property type="component" value="Unassembled WGS sequence"/>
</dbReference>
<proteinExistence type="predicted"/>
<dbReference type="VEuPathDB" id="FungiDB:CC1G_10238"/>
<accession>A8NPD2</accession>
<dbReference type="RefSeq" id="XP_001835311.2">
    <property type="nucleotide sequence ID" value="XM_001835259.2"/>
</dbReference>